<dbReference type="InterPro" id="IPR050360">
    <property type="entry name" value="MFS_Sugar_Transporters"/>
</dbReference>
<gene>
    <name evidence="8" type="ORF">CCHLO57077_00000777</name>
</gene>
<dbReference type="GO" id="GO:0016020">
    <property type="term" value="C:membrane"/>
    <property type="evidence" value="ECO:0007669"/>
    <property type="project" value="UniProtKB-SubCell"/>
</dbReference>
<feature type="transmembrane region" description="Helical" evidence="6">
    <location>
        <begin position="307"/>
        <end position="326"/>
    </location>
</feature>
<feature type="transmembrane region" description="Helical" evidence="6">
    <location>
        <begin position="274"/>
        <end position="295"/>
    </location>
</feature>
<evidence type="ECO:0000256" key="6">
    <source>
        <dbReference type="SAM" id="Phobius"/>
    </source>
</evidence>
<feature type="transmembrane region" description="Helical" evidence="6">
    <location>
        <begin position="238"/>
        <end position="262"/>
    </location>
</feature>
<evidence type="ECO:0000313" key="8">
    <source>
        <dbReference type="EMBL" id="CAI6093688.1"/>
    </source>
</evidence>
<dbReference type="PANTHER" id="PTHR48022">
    <property type="entry name" value="PLASTIDIC GLUCOSE TRANSPORTER 4"/>
    <property type="match status" value="1"/>
</dbReference>
<feature type="transmembrane region" description="Helical" evidence="6">
    <location>
        <begin position="481"/>
        <end position="500"/>
    </location>
</feature>
<name>A0AA35MB04_9HYPO</name>
<feature type="transmembrane region" description="Helical" evidence="6">
    <location>
        <begin position="521"/>
        <end position="542"/>
    </location>
</feature>
<dbReference type="Pfam" id="PF00083">
    <property type="entry name" value="Sugar_tr"/>
    <property type="match status" value="1"/>
</dbReference>
<keyword evidence="3 6" id="KW-0812">Transmembrane</keyword>
<protein>
    <recommendedName>
        <fullName evidence="7">Major facilitator superfamily (MFS) profile domain-containing protein</fullName>
    </recommendedName>
</protein>
<dbReference type="InterPro" id="IPR005828">
    <property type="entry name" value="MFS_sugar_transport-like"/>
</dbReference>
<accession>A0AA35MB04</accession>
<feature type="transmembrane region" description="Helical" evidence="6">
    <location>
        <begin position="554"/>
        <end position="572"/>
    </location>
</feature>
<dbReference type="EMBL" id="CABFNP030001245">
    <property type="protein sequence ID" value="CAI6093688.1"/>
    <property type="molecule type" value="Genomic_DNA"/>
</dbReference>
<keyword evidence="9" id="KW-1185">Reference proteome</keyword>
<comment type="caution">
    <text evidence="8">The sequence shown here is derived from an EMBL/GenBank/DDBJ whole genome shotgun (WGS) entry which is preliminary data.</text>
</comment>
<organism evidence="8 9">
    <name type="scientific">Clonostachys chloroleuca</name>
    <dbReference type="NCBI Taxonomy" id="1926264"/>
    <lineage>
        <taxon>Eukaryota</taxon>
        <taxon>Fungi</taxon>
        <taxon>Dikarya</taxon>
        <taxon>Ascomycota</taxon>
        <taxon>Pezizomycotina</taxon>
        <taxon>Sordariomycetes</taxon>
        <taxon>Hypocreomycetidae</taxon>
        <taxon>Hypocreales</taxon>
        <taxon>Bionectriaceae</taxon>
        <taxon>Clonostachys</taxon>
    </lineage>
</organism>
<dbReference type="GO" id="GO:0005351">
    <property type="term" value="F:carbohydrate:proton symporter activity"/>
    <property type="evidence" value="ECO:0007669"/>
    <property type="project" value="TreeGrafter"/>
</dbReference>
<feature type="transmembrane region" description="Helical" evidence="6">
    <location>
        <begin position="428"/>
        <end position="447"/>
    </location>
</feature>
<dbReference type="Gene3D" id="1.20.1250.20">
    <property type="entry name" value="MFS general substrate transporter like domains"/>
    <property type="match status" value="1"/>
</dbReference>
<evidence type="ECO:0000259" key="7">
    <source>
        <dbReference type="PROSITE" id="PS50850"/>
    </source>
</evidence>
<evidence type="ECO:0000256" key="2">
    <source>
        <dbReference type="ARBA" id="ARBA00010992"/>
    </source>
</evidence>
<comment type="similarity">
    <text evidence="2">Belongs to the major facilitator superfamily. Sugar transporter (TC 2.A.1.1) family.</text>
</comment>
<comment type="subcellular location">
    <subcellularLocation>
        <location evidence="1">Membrane</location>
        <topology evidence="1">Multi-pass membrane protein</topology>
    </subcellularLocation>
</comment>
<feature type="transmembrane region" description="Helical" evidence="6">
    <location>
        <begin position="454"/>
        <end position="475"/>
    </location>
</feature>
<dbReference type="Proteomes" id="UP001160390">
    <property type="component" value="Unassembled WGS sequence"/>
</dbReference>
<proteinExistence type="inferred from homology"/>
<feature type="domain" description="Major facilitator superfamily (MFS) profile" evidence="7">
    <location>
        <begin position="131"/>
        <end position="576"/>
    </location>
</feature>
<feature type="transmembrane region" description="Helical" evidence="6">
    <location>
        <begin position="130"/>
        <end position="161"/>
    </location>
</feature>
<keyword evidence="4 6" id="KW-1133">Transmembrane helix</keyword>
<feature type="transmembrane region" description="Helical" evidence="6">
    <location>
        <begin position="208"/>
        <end position="226"/>
    </location>
</feature>
<dbReference type="InterPro" id="IPR036259">
    <property type="entry name" value="MFS_trans_sf"/>
</dbReference>
<dbReference type="SUPFAM" id="SSF103473">
    <property type="entry name" value="MFS general substrate transporter"/>
    <property type="match status" value="1"/>
</dbReference>
<dbReference type="PROSITE" id="PS50850">
    <property type="entry name" value="MFS"/>
    <property type="match status" value="1"/>
</dbReference>
<dbReference type="AlphaFoldDB" id="A0AA35MB04"/>
<dbReference type="InterPro" id="IPR020846">
    <property type="entry name" value="MFS_dom"/>
</dbReference>
<evidence type="ECO:0000256" key="1">
    <source>
        <dbReference type="ARBA" id="ARBA00004141"/>
    </source>
</evidence>
<dbReference type="PANTHER" id="PTHR48022:SF41">
    <property type="entry name" value="MAJOR FACILITATOR SUPERFAMILY (MFS) PROFILE DOMAIN-CONTAINING PROTEIN"/>
    <property type="match status" value="1"/>
</dbReference>
<evidence type="ECO:0000256" key="4">
    <source>
        <dbReference type="ARBA" id="ARBA00022989"/>
    </source>
</evidence>
<evidence type="ECO:0000256" key="5">
    <source>
        <dbReference type="ARBA" id="ARBA00023136"/>
    </source>
</evidence>
<keyword evidence="5 6" id="KW-0472">Membrane</keyword>
<evidence type="ECO:0000313" key="9">
    <source>
        <dbReference type="Proteomes" id="UP001160390"/>
    </source>
</evidence>
<sequence>MHVYQEAHIIQLKAVNPVPSQIRLIGLGDPTQQWQLPIIGLQHQADEEGYKMSRYDFVPNPAGPLGPDPVELSSLNASQPFIHNANTSYGSSMYEYDNHKSETKTNFKTPATELEDDLLFGKAVKKHPKIVGYFVGIIFIIAGMGLTIILAGAITGCVSFTMAYGEQLNDEYYIPKDWLTIWQSVNPIGQCIGFLVGGWIQDKIGRKFTIMAGSVISGIGVGFLFFSSLLDAKSTMRILYACGIIITGISNGAIMTACQAYVSEVAPRSLQGPAMAMFPAFTLFGQLAGSGLIGATQDMTEKMAHQMAFAVQWIVAVAGLITSIVMPESPGFLIRRGLEARAVQATRRLFAPKTNPTVALEKIRAVVLEDMALTAHATYISCFRGADLRRTGLSILTAVMPPLFGLDMLANCMPFLTDLGMKDPSTALIGGLAAGMIANGLGAWLMGRVGMRKMSLITLSLVTICWAAMGISGFWRGEIPQWVAAGSIIGVLVFAGLGVWPASYAWLGALSSLQLRALTQGIGGVANQALSAVLSGAMSQIYARDGLGLSAKYGFVYVVFCLVALALVFFLMPELNDRSVMEVGHMFAKKLPARKFKAYKFADGGSIGEETMPLTRH</sequence>
<reference evidence="8" key="1">
    <citation type="submission" date="2023-01" db="EMBL/GenBank/DDBJ databases">
        <authorList>
            <person name="Piombo E."/>
        </authorList>
    </citation>
    <scope>NUCLEOTIDE SEQUENCE</scope>
</reference>
<evidence type="ECO:0000256" key="3">
    <source>
        <dbReference type="ARBA" id="ARBA00022692"/>
    </source>
</evidence>